<accession>A0A430ANQ4</accession>
<feature type="domain" description="HTH merR-type" evidence="5">
    <location>
        <begin position="24"/>
        <end position="94"/>
    </location>
</feature>
<keyword evidence="1" id="KW-0678">Repressor</keyword>
<dbReference type="PANTHER" id="PTHR30204:SF69">
    <property type="entry name" value="MERR-FAMILY TRANSCRIPTIONAL REGULATOR"/>
    <property type="match status" value="1"/>
</dbReference>
<dbReference type="InterPro" id="IPR047057">
    <property type="entry name" value="MerR_fam"/>
</dbReference>
<dbReference type="InterPro" id="IPR029442">
    <property type="entry name" value="GyrI-like"/>
</dbReference>
<evidence type="ECO:0000256" key="4">
    <source>
        <dbReference type="ARBA" id="ARBA00023163"/>
    </source>
</evidence>
<dbReference type="EMBL" id="NGKB01000022">
    <property type="protein sequence ID" value="RSU09741.1"/>
    <property type="molecule type" value="Genomic_DNA"/>
</dbReference>
<dbReference type="CDD" id="cd01107">
    <property type="entry name" value="HTH_BmrR"/>
    <property type="match status" value="1"/>
</dbReference>
<dbReference type="InterPro" id="IPR010499">
    <property type="entry name" value="AraC_E-bd"/>
</dbReference>
<keyword evidence="4" id="KW-0804">Transcription</keyword>
<evidence type="ECO:0000259" key="5">
    <source>
        <dbReference type="PROSITE" id="PS50937"/>
    </source>
</evidence>
<dbReference type="PROSITE" id="PS50937">
    <property type="entry name" value="HTH_MERR_2"/>
    <property type="match status" value="1"/>
</dbReference>
<proteinExistence type="predicted"/>
<evidence type="ECO:0000256" key="1">
    <source>
        <dbReference type="ARBA" id="ARBA00022491"/>
    </source>
</evidence>
<dbReference type="AlphaFoldDB" id="A0A430ANQ4"/>
<reference evidence="6 7" key="1">
    <citation type="submission" date="2017-05" db="EMBL/GenBank/DDBJ databases">
        <title>Vagococcus spp. assemblies.</title>
        <authorList>
            <person name="Gulvik C.A."/>
        </authorList>
    </citation>
    <scope>NUCLEOTIDE SEQUENCE [LARGE SCALE GENOMIC DNA]</scope>
    <source>
        <strain evidence="6 7">SS1714</strain>
    </source>
</reference>
<protein>
    <recommendedName>
        <fullName evidence="5">HTH merR-type domain-containing protein</fullName>
    </recommendedName>
</protein>
<evidence type="ECO:0000256" key="3">
    <source>
        <dbReference type="ARBA" id="ARBA00023125"/>
    </source>
</evidence>
<dbReference type="Pfam" id="PF00376">
    <property type="entry name" value="MerR"/>
    <property type="match status" value="1"/>
</dbReference>
<dbReference type="SMART" id="SM00422">
    <property type="entry name" value="HTH_MERR"/>
    <property type="match status" value="1"/>
</dbReference>
<dbReference type="Proteomes" id="UP000288028">
    <property type="component" value="Unassembled WGS sequence"/>
</dbReference>
<dbReference type="GO" id="GO:0003677">
    <property type="term" value="F:DNA binding"/>
    <property type="evidence" value="ECO:0007669"/>
    <property type="project" value="UniProtKB-KW"/>
</dbReference>
<comment type="caution">
    <text evidence="6">The sequence shown here is derived from an EMBL/GenBank/DDBJ whole genome shotgun (WGS) entry which is preliminary data.</text>
</comment>
<dbReference type="Gene3D" id="3.20.80.10">
    <property type="entry name" value="Regulatory factor, effector binding domain"/>
    <property type="match status" value="1"/>
</dbReference>
<evidence type="ECO:0000256" key="2">
    <source>
        <dbReference type="ARBA" id="ARBA00023015"/>
    </source>
</evidence>
<dbReference type="Pfam" id="PF06445">
    <property type="entry name" value="GyrI-like"/>
    <property type="match status" value="1"/>
</dbReference>
<keyword evidence="2" id="KW-0805">Transcription regulation</keyword>
<dbReference type="InterPro" id="IPR011256">
    <property type="entry name" value="Reg_factor_effector_dom_sf"/>
</dbReference>
<dbReference type="SUPFAM" id="SSF55136">
    <property type="entry name" value="Probable bacterial effector-binding domain"/>
    <property type="match status" value="1"/>
</dbReference>
<dbReference type="InterPro" id="IPR000551">
    <property type="entry name" value="MerR-type_HTH_dom"/>
</dbReference>
<gene>
    <name evidence="6" type="ORF">CBF28_14600</name>
</gene>
<evidence type="ECO:0000313" key="7">
    <source>
        <dbReference type="Proteomes" id="UP000288028"/>
    </source>
</evidence>
<organism evidence="6 7">
    <name type="scientific">Vagococcus carniphilus</name>
    <dbReference type="NCBI Taxonomy" id="218144"/>
    <lineage>
        <taxon>Bacteria</taxon>
        <taxon>Bacillati</taxon>
        <taxon>Bacillota</taxon>
        <taxon>Bacilli</taxon>
        <taxon>Lactobacillales</taxon>
        <taxon>Enterococcaceae</taxon>
        <taxon>Vagococcus</taxon>
    </lineage>
</organism>
<dbReference type="OrthoDB" id="9773308at2"/>
<dbReference type="PANTHER" id="PTHR30204">
    <property type="entry name" value="REDOX-CYCLING DRUG-SENSING TRANSCRIPTIONAL ACTIVATOR SOXR"/>
    <property type="match status" value="1"/>
</dbReference>
<keyword evidence="7" id="KW-1185">Reference proteome</keyword>
<sequence length="288" mass="33221">MTFQLQEGVFFSYSIIDLKGRINVLTIGQFSKASQIPSKTLRYYDEINLLKPCFVDIQNGYRYYEASQLDMTMKILRLKQFEFSLSDIQIILEDNEKLTQMLDEKKKEIQFKVTDYTNLQTTIENYIRELSQGGSIMGKIDTSKIKVVTSPSLNLISVRETINIANFDRLFEKAGNLLGLSQQVPTGCPVTLYHSDEYTPENYDVEVGFPITDSTISNHIIEPAECAYFEYVGLYDNLGEAYLKLTKWIEENGYKINGVPYEQYMTDPLQTEPDKNQVNVYMPIIKEN</sequence>
<keyword evidence="3" id="KW-0238">DNA-binding</keyword>
<dbReference type="SMART" id="SM00871">
    <property type="entry name" value="AraC_E_bind"/>
    <property type="match status" value="1"/>
</dbReference>
<dbReference type="SUPFAM" id="SSF46955">
    <property type="entry name" value="Putative DNA-binding domain"/>
    <property type="match status" value="1"/>
</dbReference>
<dbReference type="Gene3D" id="1.10.1660.10">
    <property type="match status" value="1"/>
</dbReference>
<dbReference type="InterPro" id="IPR009061">
    <property type="entry name" value="DNA-bd_dom_put_sf"/>
</dbReference>
<evidence type="ECO:0000313" key="6">
    <source>
        <dbReference type="EMBL" id="RSU09741.1"/>
    </source>
</evidence>
<dbReference type="GO" id="GO:0003700">
    <property type="term" value="F:DNA-binding transcription factor activity"/>
    <property type="evidence" value="ECO:0007669"/>
    <property type="project" value="InterPro"/>
</dbReference>
<name>A0A430ANQ4_9ENTE</name>